<dbReference type="RefSeq" id="WP_107826990.1">
    <property type="nucleotide sequence ID" value="NZ_CP160205.1"/>
</dbReference>
<dbReference type="Gene3D" id="2.60.120.10">
    <property type="entry name" value="Jelly Rolls"/>
    <property type="match status" value="1"/>
</dbReference>
<dbReference type="OrthoDB" id="758145at2"/>
<dbReference type="InterPro" id="IPR014710">
    <property type="entry name" value="RmlC-like_jellyroll"/>
</dbReference>
<evidence type="ECO:0000313" key="3">
    <source>
        <dbReference type="Proteomes" id="UP000244168"/>
    </source>
</evidence>
<sequence length="190" mass="21697">METALITSLQALKALPEADKALIIGAFRPMNFKEGEFLFEGGKICREMYFIRKGVLRLVSFDEKGNDITYFFLKENQFCTNLDSFLNERPAANGIQAACDAEVMAITRAQLFELYAQLPYLKSIIESLQQQQLLQKIELQNAYHHKDAAARYQLFTQLQPEVARQVKLQDVASYLGIAPQSLSRLRKQVQ</sequence>
<reference evidence="2 3" key="1">
    <citation type="submission" date="2018-04" db="EMBL/GenBank/DDBJ databases">
        <title>Genomic Encyclopedia of Archaeal and Bacterial Type Strains, Phase II (KMG-II): from individual species to whole genera.</title>
        <authorList>
            <person name="Goeker M."/>
        </authorList>
    </citation>
    <scope>NUCLEOTIDE SEQUENCE [LARGE SCALE GENOMIC DNA]</scope>
    <source>
        <strain evidence="2 3">DSM 26809</strain>
    </source>
</reference>
<name>A0A2T5JGX4_9SPHI</name>
<dbReference type="InterPro" id="IPR000595">
    <property type="entry name" value="cNMP-bd_dom"/>
</dbReference>
<dbReference type="EMBL" id="QAOQ01000001">
    <property type="protein sequence ID" value="PTR01616.1"/>
    <property type="molecule type" value="Genomic_DNA"/>
</dbReference>
<protein>
    <submittedName>
        <fullName evidence="2">CRP-like cAMP-binding protein</fullName>
    </submittedName>
</protein>
<organism evidence="2 3">
    <name type="scientific">Mucilaginibacter yixingensis</name>
    <dbReference type="NCBI Taxonomy" id="1295612"/>
    <lineage>
        <taxon>Bacteria</taxon>
        <taxon>Pseudomonadati</taxon>
        <taxon>Bacteroidota</taxon>
        <taxon>Sphingobacteriia</taxon>
        <taxon>Sphingobacteriales</taxon>
        <taxon>Sphingobacteriaceae</taxon>
        <taxon>Mucilaginibacter</taxon>
    </lineage>
</organism>
<keyword evidence="3" id="KW-1185">Reference proteome</keyword>
<gene>
    <name evidence="2" type="ORF">C8P68_101853</name>
</gene>
<dbReference type="SUPFAM" id="SSF51206">
    <property type="entry name" value="cAMP-binding domain-like"/>
    <property type="match status" value="1"/>
</dbReference>
<dbReference type="PROSITE" id="PS50042">
    <property type="entry name" value="CNMP_BINDING_3"/>
    <property type="match status" value="1"/>
</dbReference>
<dbReference type="InterPro" id="IPR018490">
    <property type="entry name" value="cNMP-bd_dom_sf"/>
</dbReference>
<evidence type="ECO:0000313" key="2">
    <source>
        <dbReference type="EMBL" id="PTR01616.1"/>
    </source>
</evidence>
<dbReference type="Pfam" id="PF00027">
    <property type="entry name" value="cNMP_binding"/>
    <property type="match status" value="1"/>
</dbReference>
<dbReference type="Proteomes" id="UP000244168">
    <property type="component" value="Unassembled WGS sequence"/>
</dbReference>
<proteinExistence type="predicted"/>
<dbReference type="AlphaFoldDB" id="A0A2T5JGX4"/>
<dbReference type="CDD" id="cd00038">
    <property type="entry name" value="CAP_ED"/>
    <property type="match status" value="1"/>
</dbReference>
<comment type="caution">
    <text evidence="2">The sequence shown here is derived from an EMBL/GenBank/DDBJ whole genome shotgun (WGS) entry which is preliminary data.</text>
</comment>
<evidence type="ECO:0000259" key="1">
    <source>
        <dbReference type="PROSITE" id="PS50042"/>
    </source>
</evidence>
<feature type="domain" description="Cyclic nucleotide-binding" evidence="1">
    <location>
        <begin position="11"/>
        <end position="114"/>
    </location>
</feature>
<accession>A0A2T5JGX4</accession>